<dbReference type="InterPro" id="IPR043502">
    <property type="entry name" value="DNA/RNA_pol_sf"/>
</dbReference>
<dbReference type="PANTHER" id="PTHR24559">
    <property type="entry name" value="TRANSPOSON TY3-I GAG-POL POLYPROTEIN"/>
    <property type="match status" value="1"/>
</dbReference>
<evidence type="ECO:0000313" key="2">
    <source>
        <dbReference type="EMBL" id="KAK3776932.1"/>
    </source>
</evidence>
<protein>
    <recommendedName>
        <fullName evidence="4">Reverse transcriptase</fullName>
    </recommendedName>
</protein>
<evidence type="ECO:0000313" key="3">
    <source>
        <dbReference type="Proteomes" id="UP001283361"/>
    </source>
</evidence>
<proteinExistence type="predicted"/>
<evidence type="ECO:0008006" key="4">
    <source>
        <dbReference type="Google" id="ProtNLM"/>
    </source>
</evidence>
<dbReference type="EMBL" id="JAWDGP010003165">
    <property type="protein sequence ID" value="KAK3776932.1"/>
    <property type="molecule type" value="Genomic_DNA"/>
</dbReference>
<accession>A0AAE0ZX53</accession>
<dbReference type="SUPFAM" id="SSF56672">
    <property type="entry name" value="DNA/RNA polymerases"/>
    <property type="match status" value="1"/>
</dbReference>
<sequence length="210" mass="23808">MPENGEQLNSAEGPNGEHTSGDETSLRAPKVPSQTPGDLKVPSCVVVVEDYEADNGHDQDILTADDLVSKDLPDIGTWGKKEHAADVSCGKAFTSDRNRQLMGQKFTEIFSDRRGHTNLAENRIDLTFDKPIHQTLYPVPFVMQTSYKKELQQMEDLGIIRKSNSPYVHQIRVRPLDIHKTAFVTMSQHYELQRMPFRMVKSRMPMLRAV</sequence>
<organism evidence="2 3">
    <name type="scientific">Elysia crispata</name>
    <name type="common">lettuce slug</name>
    <dbReference type="NCBI Taxonomy" id="231223"/>
    <lineage>
        <taxon>Eukaryota</taxon>
        <taxon>Metazoa</taxon>
        <taxon>Spiralia</taxon>
        <taxon>Lophotrochozoa</taxon>
        <taxon>Mollusca</taxon>
        <taxon>Gastropoda</taxon>
        <taxon>Heterobranchia</taxon>
        <taxon>Euthyneura</taxon>
        <taxon>Panpulmonata</taxon>
        <taxon>Sacoglossa</taxon>
        <taxon>Placobranchoidea</taxon>
        <taxon>Plakobranchidae</taxon>
        <taxon>Elysia</taxon>
    </lineage>
</organism>
<name>A0AAE0ZX53_9GAST</name>
<reference evidence="2" key="1">
    <citation type="journal article" date="2023" name="G3 (Bethesda)">
        <title>A reference genome for the long-term kleptoplast-retaining sea slug Elysia crispata morphotype clarki.</title>
        <authorList>
            <person name="Eastman K.E."/>
            <person name="Pendleton A.L."/>
            <person name="Shaikh M.A."/>
            <person name="Suttiyut T."/>
            <person name="Ogas R."/>
            <person name="Tomko P."/>
            <person name="Gavelis G."/>
            <person name="Widhalm J.R."/>
            <person name="Wisecaver J.H."/>
        </authorList>
    </citation>
    <scope>NUCLEOTIDE SEQUENCE</scope>
    <source>
        <strain evidence="2">ECLA1</strain>
    </source>
</reference>
<gene>
    <name evidence="2" type="ORF">RRG08_014910</name>
</gene>
<dbReference type="Proteomes" id="UP001283361">
    <property type="component" value="Unassembled WGS sequence"/>
</dbReference>
<feature type="region of interest" description="Disordered" evidence="1">
    <location>
        <begin position="1"/>
        <end position="39"/>
    </location>
</feature>
<keyword evidence="3" id="KW-1185">Reference proteome</keyword>
<evidence type="ECO:0000256" key="1">
    <source>
        <dbReference type="SAM" id="MobiDB-lite"/>
    </source>
</evidence>
<dbReference type="Gene3D" id="3.10.10.10">
    <property type="entry name" value="HIV Type 1 Reverse Transcriptase, subunit A, domain 1"/>
    <property type="match status" value="2"/>
</dbReference>
<dbReference type="AlphaFoldDB" id="A0AAE0ZX53"/>
<feature type="compositionally biased region" description="Polar residues" evidence="1">
    <location>
        <begin position="1"/>
        <end position="12"/>
    </location>
</feature>
<comment type="caution">
    <text evidence="2">The sequence shown here is derived from an EMBL/GenBank/DDBJ whole genome shotgun (WGS) entry which is preliminary data.</text>
</comment>
<dbReference type="InterPro" id="IPR053134">
    <property type="entry name" value="RNA-dir_DNA_polymerase"/>
</dbReference>
<dbReference type="PANTHER" id="PTHR24559:SF444">
    <property type="entry name" value="REVERSE TRANSCRIPTASE DOMAIN-CONTAINING PROTEIN"/>
    <property type="match status" value="1"/>
</dbReference>